<name>A0A0U4YK29_XANCI</name>
<dbReference type="EMBL" id="CCXZ01000113">
    <property type="protein sequence ID" value="CEG15772.1"/>
    <property type="molecule type" value="Genomic_DNA"/>
</dbReference>
<protein>
    <submittedName>
        <fullName evidence="1">Uncharacterized protein</fullName>
    </submittedName>
</protein>
<dbReference type="Proteomes" id="UP000052230">
    <property type="component" value="Unassembled WGS sequence"/>
</dbReference>
<keyword evidence="2" id="KW-1185">Reference proteome</keyword>
<comment type="caution">
    <text evidence="1">The sequence shown here is derived from an EMBL/GenBank/DDBJ whole genome shotgun (WGS) entry which is preliminary data.</text>
</comment>
<dbReference type="AlphaFoldDB" id="A0A0U4YK29"/>
<proteinExistence type="predicted"/>
<reference evidence="1 2" key="1">
    <citation type="submission" date="2014-09" db="EMBL/GenBank/DDBJ databases">
        <authorList>
            <person name="Regsiter A."/>
        </authorList>
    </citation>
    <scope>NUCLEOTIDE SEQUENCE [LARGE SCALE GENOMIC DNA]</scope>
</reference>
<organism evidence="1 2">
    <name type="scientific">Xanthomonas citri pv. citri</name>
    <dbReference type="NCBI Taxonomy" id="611301"/>
    <lineage>
        <taxon>Bacteria</taxon>
        <taxon>Pseudomonadati</taxon>
        <taxon>Pseudomonadota</taxon>
        <taxon>Gammaproteobacteria</taxon>
        <taxon>Lysobacterales</taxon>
        <taxon>Lysobacteraceae</taxon>
        <taxon>Xanthomonas</taxon>
    </lineage>
</organism>
<evidence type="ECO:0000313" key="2">
    <source>
        <dbReference type="Proteomes" id="UP000052230"/>
    </source>
</evidence>
<sequence>MIFFHEPPLNTKLNEEQRCVNGEALKSTKLRIYEAV</sequence>
<gene>
    <name evidence="1" type="ORF">XAC3562_210236</name>
</gene>
<evidence type="ECO:0000313" key="1">
    <source>
        <dbReference type="EMBL" id="CEG15772.1"/>
    </source>
</evidence>
<accession>A0A0U4YK29</accession>